<dbReference type="Proteomes" id="UP001148662">
    <property type="component" value="Unassembled WGS sequence"/>
</dbReference>
<evidence type="ECO:0000313" key="2">
    <source>
        <dbReference type="Proteomes" id="UP001148662"/>
    </source>
</evidence>
<comment type="caution">
    <text evidence="1">The sequence shown here is derived from an EMBL/GenBank/DDBJ whole genome shotgun (WGS) entry which is preliminary data.</text>
</comment>
<proteinExistence type="predicted"/>
<name>A0ACC1T1W6_9APHY</name>
<gene>
    <name evidence="1" type="ORF">NM688_g4696</name>
</gene>
<sequence>MPTLLRRPTRVVCFYCNTQVDPRDPRNFRCLECGCWNRYDKNGEIMSDEPAMHDEKLNVKSFAKRASPRKDRLPTVYGQTLFCRTCQTNQMLISNLLSNYLPSPSDPEYAQRVAMLPEYRESVETRYPPVCADCLPAVEEEIKKRNQMARTSALGGFLQTSRGKGKQRQDVISQEREKLERQLLAWRARGLLWVVSLMMTVATYVVVLAGYELPQPRKSLATALPVITFLSIAWTAWDPTYASLRRAQIQGREIRQRGKQRYNVDVAVAGLVVQTTNVDANSTTIILIYSAFALRLEQPPPVRLVEQPEKRPFPPQFPQVNSLPHSRNPTPAADQDILASLTLSNKPILTRSSSLPAPSPRNPIFGVPSFTSTGSSSSGTTLVNGTLSPDSSAMFVDEDEPEERDPDAMDWSPASPVKRRQQAQAVDDNVLLRPQRFFAPEEPTGLENLFAQNIKLADEADRSPHSTTHKWWARWKWKIVVLWAASVVLPAIVIIAGWRWWETRTRLRQLYTEL</sequence>
<organism evidence="1 2">
    <name type="scientific">Phlebia brevispora</name>
    <dbReference type="NCBI Taxonomy" id="194682"/>
    <lineage>
        <taxon>Eukaryota</taxon>
        <taxon>Fungi</taxon>
        <taxon>Dikarya</taxon>
        <taxon>Basidiomycota</taxon>
        <taxon>Agaricomycotina</taxon>
        <taxon>Agaricomycetes</taxon>
        <taxon>Polyporales</taxon>
        <taxon>Meruliaceae</taxon>
        <taxon>Phlebia</taxon>
    </lineage>
</organism>
<reference evidence="1" key="1">
    <citation type="submission" date="2022-07" db="EMBL/GenBank/DDBJ databases">
        <title>Genome Sequence of Phlebia brevispora.</title>
        <authorList>
            <person name="Buettner E."/>
        </authorList>
    </citation>
    <scope>NUCLEOTIDE SEQUENCE</scope>
    <source>
        <strain evidence="1">MPL23</strain>
    </source>
</reference>
<keyword evidence="2" id="KW-1185">Reference proteome</keyword>
<accession>A0ACC1T1W6</accession>
<dbReference type="EMBL" id="JANHOG010000800">
    <property type="protein sequence ID" value="KAJ3551447.1"/>
    <property type="molecule type" value="Genomic_DNA"/>
</dbReference>
<evidence type="ECO:0000313" key="1">
    <source>
        <dbReference type="EMBL" id="KAJ3551447.1"/>
    </source>
</evidence>
<protein>
    <submittedName>
        <fullName evidence="1">Uncharacterized protein</fullName>
    </submittedName>
</protein>